<dbReference type="Pfam" id="PF07714">
    <property type="entry name" value="PK_Tyr_Ser-Thr"/>
    <property type="match status" value="1"/>
</dbReference>
<dbReference type="OrthoDB" id="166708at2759"/>
<reference evidence="2 3" key="1">
    <citation type="journal article" date="2014" name="Genome Biol. Evol.">
        <title>The secreted proteins of Achlya hypogyna and Thraustotheca clavata identify the ancestral oomycete secretome and reveal gene acquisitions by horizontal gene transfer.</title>
        <authorList>
            <person name="Misner I."/>
            <person name="Blouin N."/>
            <person name="Leonard G."/>
            <person name="Richards T.A."/>
            <person name="Lane C.E."/>
        </authorList>
    </citation>
    <scope>NUCLEOTIDE SEQUENCE [LARGE SCALE GENOMIC DNA]</scope>
    <source>
        <strain evidence="2 3">ATCC 34112</strain>
    </source>
</reference>
<dbReference type="EMBL" id="JNBS01000053">
    <property type="protein sequence ID" value="OQS07849.1"/>
    <property type="molecule type" value="Genomic_DNA"/>
</dbReference>
<gene>
    <name evidence="2" type="ORF">THRCLA_00156</name>
</gene>
<dbReference type="GO" id="GO:0004674">
    <property type="term" value="F:protein serine/threonine kinase activity"/>
    <property type="evidence" value="ECO:0007669"/>
    <property type="project" value="TreeGrafter"/>
</dbReference>
<name>A0A1W0ACG8_9STRA</name>
<dbReference type="STRING" id="74557.A0A1W0ACG8"/>
<accession>A0A1W0ACG8</accession>
<dbReference type="InterPro" id="IPR011009">
    <property type="entry name" value="Kinase-like_dom_sf"/>
</dbReference>
<dbReference type="SUPFAM" id="SSF56112">
    <property type="entry name" value="Protein kinase-like (PK-like)"/>
    <property type="match status" value="1"/>
</dbReference>
<dbReference type="InterPro" id="IPR000719">
    <property type="entry name" value="Prot_kinase_dom"/>
</dbReference>
<dbReference type="AlphaFoldDB" id="A0A1W0ACG8"/>
<evidence type="ECO:0000313" key="2">
    <source>
        <dbReference type="EMBL" id="OQS07849.1"/>
    </source>
</evidence>
<dbReference type="InterPro" id="IPR008271">
    <property type="entry name" value="Ser/Thr_kinase_AS"/>
</dbReference>
<dbReference type="Proteomes" id="UP000243217">
    <property type="component" value="Unassembled WGS sequence"/>
</dbReference>
<sequence>MDGGDLRTKLENNADKSFTRQHKIHCALDIANALGYLHTLHTKIIHRDLKSRNVLLNSQMQAKVTDFGVSRETDDATMTAVLLDNHYTKSADMFSFGVIPAELSSEIVPYSDMWSTYTGTAIMKQVTNNELFLQLTRLDGFMNLVCSVYHKPEDRPTVLAVSHCIKQHLSH</sequence>
<dbReference type="PANTHER" id="PTHR44329">
    <property type="entry name" value="SERINE/THREONINE-PROTEIN KINASE TNNI3K-RELATED"/>
    <property type="match status" value="1"/>
</dbReference>
<keyword evidence="2" id="KW-0808">Transferase</keyword>
<keyword evidence="3" id="KW-1185">Reference proteome</keyword>
<proteinExistence type="predicted"/>
<dbReference type="InterPro" id="IPR051681">
    <property type="entry name" value="Ser/Thr_Kinases-Pseudokinases"/>
</dbReference>
<dbReference type="GO" id="GO:0005524">
    <property type="term" value="F:ATP binding"/>
    <property type="evidence" value="ECO:0007669"/>
    <property type="project" value="InterPro"/>
</dbReference>
<dbReference type="PROSITE" id="PS00108">
    <property type="entry name" value="PROTEIN_KINASE_ST"/>
    <property type="match status" value="1"/>
</dbReference>
<evidence type="ECO:0000259" key="1">
    <source>
        <dbReference type="PROSITE" id="PS50011"/>
    </source>
</evidence>
<dbReference type="PROSITE" id="PS50011">
    <property type="entry name" value="PROTEIN_KINASE_DOM"/>
    <property type="match status" value="1"/>
</dbReference>
<comment type="caution">
    <text evidence="2">The sequence shown here is derived from an EMBL/GenBank/DDBJ whole genome shotgun (WGS) entry which is preliminary data.</text>
</comment>
<dbReference type="Gene3D" id="1.10.510.10">
    <property type="entry name" value="Transferase(Phosphotransferase) domain 1"/>
    <property type="match status" value="1"/>
</dbReference>
<dbReference type="PANTHER" id="PTHR44329:SF214">
    <property type="entry name" value="PROTEIN KINASE DOMAIN-CONTAINING PROTEIN"/>
    <property type="match status" value="1"/>
</dbReference>
<organism evidence="2 3">
    <name type="scientific">Thraustotheca clavata</name>
    <dbReference type="NCBI Taxonomy" id="74557"/>
    <lineage>
        <taxon>Eukaryota</taxon>
        <taxon>Sar</taxon>
        <taxon>Stramenopiles</taxon>
        <taxon>Oomycota</taxon>
        <taxon>Saprolegniomycetes</taxon>
        <taxon>Saprolegniales</taxon>
        <taxon>Achlyaceae</taxon>
        <taxon>Thraustotheca</taxon>
    </lineage>
</organism>
<dbReference type="SMART" id="SM00220">
    <property type="entry name" value="S_TKc"/>
    <property type="match status" value="1"/>
</dbReference>
<evidence type="ECO:0000313" key="3">
    <source>
        <dbReference type="Proteomes" id="UP000243217"/>
    </source>
</evidence>
<feature type="domain" description="Protein kinase" evidence="1">
    <location>
        <begin position="1"/>
        <end position="171"/>
    </location>
</feature>
<dbReference type="InterPro" id="IPR001245">
    <property type="entry name" value="Ser-Thr/Tyr_kinase_cat_dom"/>
</dbReference>
<keyword evidence="2" id="KW-0418">Kinase</keyword>
<protein>
    <submittedName>
        <fullName evidence="2">Kinase</fullName>
    </submittedName>
</protein>